<accession>A0A3B0ZFW7</accession>
<dbReference type="EMBL" id="UOFQ01000039">
    <property type="protein sequence ID" value="VAW86297.1"/>
    <property type="molecule type" value="Genomic_DNA"/>
</dbReference>
<evidence type="ECO:0000313" key="2">
    <source>
        <dbReference type="EMBL" id="VAW86297.1"/>
    </source>
</evidence>
<dbReference type="InterPro" id="IPR009875">
    <property type="entry name" value="PilZ_domain"/>
</dbReference>
<dbReference type="Pfam" id="PF07238">
    <property type="entry name" value="PilZ"/>
    <property type="match status" value="1"/>
</dbReference>
<dbReference type="AlphaFoldDB" id="A0A3B0ZFW7"/>
<evidence type="ECO:0000259" key="1">
    <source>
        <dbReference type="Pfam" id="PF07238"/>
    </source>
</evidence>
<feature type="non-terminal residue" evidence="2">
    <location>
        <position position="535"/>
    </location>
</feature>
<feature type="domain" description="PilZ" evidence="1">
    <location>
        <begin position="436"/>
        <end position="509"/>
    </location>
</feature>
<name>A0A3B0ZFW7_9ZZZZ</name>
<dbReference type="GO" id="GO:0035438">
    <property type="term" value="F:cyclic-di-GMP binding"/>
    <property type="evidence" value="ECO:0007669"/>
    <property type="project" value="InterPro"/>
</dbReference>
<protein>
    <recommendedName>
        <fullName evidence="1">PilZ domain-containing protein</fullName>
    </recommendedName>
</protein>
<proteinExistence type="predicted"/>
<sequence>MKKKFLNIPLRSDDAPNLIEVSESVIKGWIKALPTLDFAASCEQMVDLLRDINRHQLALPMRVMAMRLLSMRVDKLHRIMPRNYECQSLPLNEKQLVLKMLAQELFVECALGHKIIVSDLVDNRELLTQNKKVLFFSIVKAMHYMSLGLIERFLVYQLPDKGTWHDFHKLFVISEQIGVLDITISGNAARGEESTSINELYKKILLLSLADISRLMMGEAEKVYKQLVGWSKFTTLSKPDDSFREGVIVDLGIDEPANHVFSEKPIKFLNGRLFNLRRLLEHLDGQIDVLTEQSMEDKNMLSARVKQAMYIRLRFTWGVRSERDAVRETINTAIKLISGLHDCHRGLSNNRHFNPEHDELRLDTEWNDVGDTSGVLALVPEEESPWEKEVIEARAKANLNGNRISQFDGNSRKDAWEKVYSTSATEQARQETAGLQLIDCAQVDASTGGMAINCGSGQSEASLAVGKVVAISLDDAQPPQWQTGVVRWLVMLPDHGIRCGVKILSDRAETIAARSIKGAGEEGEYYRSILIPEEE</sequence>
<reference evidence="2" key="1">
    <citation type="submission" date="2018-06" db="EMBL/GenBank/DDBJ databases">
        <authorList>
            <person name="Zhirakovskaya E."/>
        </authorList>
    </citation>
    <scope>NUCLEOTIDE SEQUENCE</scope>
</reference>
<gene>
    <name evidence="2" type="ORF">MNBD_GAMMA17-111</name>
</gene>
<organism evidence="2">
    <name type="scientific">hydrothermal vent metagenome</name>
    <dbReference type="NCBI Taxonomy" id="652676"/>
    <lineage>
        <taxon>unclassified sequences</taxon>
        <taxon>metagenomes</taxon>
        <taxon>ecological metagenomes</taxon>
    </lineage>
</organism>